<dbReference type="Gene3D" id="2.60.40.10">
    <property type="entry name" value="Immunoglobulins"/>
    <property type="match status" value="8"/>
</dbReference>
<evidence type="ECO:0000313" key="3">
    <source>
        <dbReference type="RefSeq" id="XP_013171202.1"/>
    </source>
</evidence>
<proteinExistence type="predicted"/>
<dbReference type="SMART" id="SM00408">
    <property type="entry name" value="IGc2"/>
    <property type="match status" value="7"/>
</dbReference>
<dbReference type="GO" id="GO:0005886">
    <property type="term" value="C:plasma membrane"/>
    <property type="evidence" value="ECO:0007669"/>
    <property type="project" value="TreeGrafter"/>
</dbReference>
<dbReference type="InterPro" id="IPR050958">
    <property type="entry name" value="Cell_Adh-Cytoskel_Orgn"/>
</dbReference>
<name>A0AAJ6ZF17_PAPXU</name>
<dbReference type="Pfam" id="PF01223">
    <property type="entry name" value="Endonuclease_NS"/>
    <property type="match status" value="1"/>
</dbReference>
<reference evidence="3" key="1">
    <citation type="submission" date="2025-08" db="UniProtKB">
        <authorList>
            <consortium name="RefSeq"/>
        </authorList>
    </citation>
    <scope>IDENTIFICATION</scope>
</reference>
<feature type="domain" description="Ig-like" evidence="2">
    <location>
        <begin position="172"/>
        <end position="239"/>
    </location>
</feature>
<dbReference type="KEGG" id="pxu:106120401"/>
<dbReference type="InterPro" id="IPR003598">
    <property type="entry name" value="Ig_sub2"/>
</dbReference>
<dbReference type="GO" id="GO:0008046">
    <property type="term" value="F:axon guidance receptor activity"/>
    <property type="evidence" value="ECO:0007669"/>
    <property type="project" value="TreeGrafter"/>
</dbReference>
<feature type="domain" description="Ig-like" evidence="2">
    <location>
        <begin position="60"/>
        <end position="150"/>
    </location>
</feature>
<dbReference type="Pfam" id="PF07679">
    <property type="entry name" value="I-set"/>
    <property type="match status" value="3"/>
</dbReference>
<dbReference type="InterPro" id="IPR003599">
    <property type="entry name" value="Ig_sub"/>
</dbReference>
<dbReference type="GeneID" id="106120401"/>
<dbReference type="InterPro" id="IPR013098">
    <property type="entry name" value="Ig_I-set"/>
</dbReference>
<accession>A0AAJ6ZF17</accession>
<dbReference type="AlphaFoldDB" id="A0AAJ6ZF17"/>
<dbReference type="GO" id="GO:0043025">
    <property type="term" value="C:neuronal cell body"/>
    <property type="evidence" value="ECO:0007669"/>
    <property type="project" value="TreeGrafter"/>
</dbReference>
<dbReference type="GO" id="GO:0030424">
    <property type="term" value="C:axon"/>
    <property type="evidence" value="ECO:0007669"/>
    <property type="project" value="TreeGrafter"/>
</dbReference>
<organism evidence="3">
    <name type="scientific">Papilio xuthus</name>
    <name type="common">Asian swallowtail butterfly</name>
    <dbReference type="NCBI Taxonomy" id="66420"/>
    <lineage>
        <taxon>Eukaryota</taxon>
        <taxon>Metazoa</taxon>
        <taxon>Ecdysozoa</taxon>
        <taxon>Arthropoda</taxon>
        <taxon>Hexapoda</taxon>
        <taxon>Insecta</taxon>
        <taxon>Pterygota</taxon>
        <taxon>Neoptera</taxon>
        <taxon>Endopterygota</taxon>
        <taxon>Lepidoptera</taxon>
        <taxon>Glossata</taxon>
        <taxon>Ditrysia</taxon>
        <taxon>Papilionoidea</taxon>
        <taxon>Papilionidae</taxon>
        <taxon>Papilioninae</taxon>
        <taxon>Papilio</taxon>
    </lineage>
</organism>
<dbReference type="SMART" id="SM00409">
    <property type="entry name" value="IG"/>
    <property type="match status" value="7"/>
</dbReference>
<dbReference type="InterPro" id="IPR036179">
    <property type="entry name" value="Ig-like_dom_sf"/>
</dbReference>
<dbReference type="SUPFAM" id="SSF48726">
    <property type="entry name" value="Immunoglobulin"/>
    <property type="match status" value="7"/>
</dbReference>
<dbReference type="InterPro" id="IPR044925">
    <property type="entry name" value="His-Me_finger_sf"/>
</dbReference>
<feature type="domain" description="Ig-like" evidence="2">
    <location>
        <begin position="516"/>
        <end position="603"/>
    </location>
</feature>
<feature type="domain" description="Ig-like" evidence="2">
    <location>
        <begin position="689"/>
        <end position="761"/>
    </location>
</feature>
<evidence type="ECO:0000256" key="1">
    <source>
        <dbReference type="ARBA" id="ARBA00023319"/>
    </source>
</evidence>
<dbReference type="CDD" id="cd00096">
    <property type="entry name" value="Ig"/>
    <property type="match status" value="3"/>
</dbReference>
<dbReference type="SMART" id="SM00892">
    <property type="entry name" value="Endonuclease_NS"/>
    <property type="match status" value="1"/>
</dbReference>
<dbReference type="GO" id="GO:0016787">
    <property type="term" value="F:hydrolase activity"/>
    <property type="evidence" value="ECO:0007669"/>
    <property type="project" value="InterPro"/>
</dbReference>
<feature type="domain" description="Ig-like" evidence="2">
    <location>
        <begin position="246"/>
        <end position="328"/>
    </location>
</feature>
<dbReference type="SUPFAM" id="SSF54060">
    <property type="entry name" value="His-Me finger endonucleases"/>
    <property type="match status" value="1"/>
</dbReference>
<dbReference type="PANTHER" id="PTHR45080">
    <property type="entry name" value="CONTACTIN 5"/>
    <property type="match status" value="1"/>
</dbReference>
<dbReference type="Pfam" id="PF13927">
    <property type="entry name" value="Ig_3"/>
    <property type="match status" value="3"/>
</dbReference>
<gene>
    <name evidence="3" type="primary">LOC106120401</name>
</gene>
<feature type="domain" description="Ig-like" evidence="2">
    <location>
        <begin position="431"/>
        <end position="507"/>
    </location>
</feature>
<keyword evidence="1" id="KW-0393">Immunoglobulin domain</keyword>
<feature type="domain" description="Ig-like" evidence="2">
    <location>
        <begin position="608"/>
        <end position="678"/>
    </location>
</feature>
<dbReference type="Proteomes" id="UP000694872">
    <property type="component" value="Unplaced"/>
</dbReference>
<dbReference type="GO" id="GO:0003676">
    <property type="term" value="F:nucleic acid binding"/>
    <property type="evidence" value="ECO:0007669"/>
    <property type="project" value="InterPro"/>
</dbReference>
<dbReference type="GO" id="GO:0007156">
    <property type="term" value="P:homophilic cell adhesion via plasma membrane adhesion molecules"/>
    <property type="evidence" value="ECO:0007669"/>
    <property type="project" value="TreeGrafter"/>
</dbReference>
<dbReference type="InterPro" id="IPR001604">
    <property type="entry name" value="Endo_G_ENPP1-like_dom"/>
</dbReference>
<dbReference type="InterPro" id="IPR007110">
    <property type="entry name" value="Ig-like_dom"/>
</dbReference>
<dbReference type="GO" id="GO:0046872">
    <property type="term" value="F:metal ion binding"/>
    <property type="evidence" value="ECO:0007669"/>
    <property type="project" value="InterPro"/>
</dbReference>
<feature type="domain" description="Ig-like" evidence="2">
    <location>
        <begin position="336"/>
        <end position="421"/>
    </location>
</feature>
<dbReference type="Gene3D" id="3.40.570.10">
    <property type="entry name" value="Extracellular Endonuclease, subunit A"/>
    <property type="match status" value="1"/>
</dbReference>
<evidence type="ECO:0000259" key="2">
    <source>
        <dbReference type="PROSITE" id="PS50835"/>
    </source>
</evidence>
<dbReference type="GO" id="GO:0050808">
    <property type="term" value="P:synapse organization"/>
    <property type="evidence" value="ECO:0007669"/>
    <property type="project" value="TreeGrafter"/>
</dbReference>
<dbReference type="InterPro" id="IPR044929">
    <property type="entry name" value="DNA/RNA_non-sp_Endonuclease_sf"/>
</dbReference>
<dbReference type="PROSITE" id="PS50835">
    <property type="entry name" value="IG_LIKE"/>
    <property type="match status" value="8"/>
</dbReference>
<dbReference type="RefSeq" id="XP_013171202.1">
    <property type="nucleotide sequence ID" value="XM_013315748.1"/>
</dbReference>
<dbReference type="InterPro" id="IPR013783">
    <property type="entry name" value="Ig-like_fold"/>
</dbReference>
<dbReference type="PANTHER" id="PTHR45080:SF34">
    <property type="entry name" value="MYOSIN LIGHT CHAIN KINASE, SMOOTH MUSCLE-LIKE"/>
    <property type="match status" value="1"/>
</dbReference>
<sequence length="1148" mass="131105">MNIINKDDQFYISEPIVFPKDTFKVLMIAEDEKTKETIKRTSLPIEPQQVFPDSIKDEAPKVTITGDSKVTSSYGSPLQLTCRVTGHPKPNILWTDDDGSTLKFTVTTLKEEYEFVSVLEIDKVNKKNTYVCKATNSISSDEKSVEVEMSNYFDVVNLSKDKIIEYNTEDKLYCKVNANPPVNVTWYLNGKIIVNDDNLSITSDQSTLLIKKMKPEHVGKILCEIRNDVKRIVHDLQLTIIGVEAPKIDNKITEIYANKGSSAKISCRILKGDPKPTIQWYFKAKNKDSFYPIKEYKEDINIDKVTANVVGTYKCIAKNEIDKDSHIVDLIMEYSPVIMDKEYIDILKRMGETITISCKIHGEPAPEIHWSINGIKVEDTELYKIYRDHTLTFKASIKTMGMYTCEGVNKLGSIKYIANVSVFEPVSFDVPKTLTIKIRLRRTLDITCPVKGYPTPLLRWEFHSRDGTKRRILSEKAQLVIPAIAVNDHGLYVCIAKNPDGKEKSIAYVVNVEVPPSITPEEKEIVAIKDDIGIRIPCNSSGNPKPKISWIYKGNPLAIGNEYYSMESDGTLLIKNVKESVAGTYACVAESELGKVFENFKVVINKYPIRGGIVGEEYLVENKPAVVKCNVPHTSTDQILWYKGRFVVARGDLIFKKYRNSRSGLYKCRVSNYYKSITGNVRIKTVVKPRFVYSHTKQTFMFYEPDLCLTCGNSASPKTEISWWKNKRRIVYSGDTYCCKNSVTSIGEYECVVENKFGKISRKFYVKADDCLLDIKEDLEKYHPLILNQDYKVSDFSIKDGHLAIPIGNKVQFFCQGGFNKFTDSILIAECMQSHTFKINDEEVDYTKLKCKEALKQVTIKTKEDCAKGNGEVYRIGIYVKEFMEMYQICYHKILKIPLYGEYNLTTSAAGVSCASPEIWFNDDVINYNKDEMYDCKQQRNDLTTLIGRDLPGKEDECFGSRQLVNEKDLPAGFPQILAHSYLNIVPQWNSDSMKNWDILEEILRTEVKKRHRSFTKSNIYIRTGVSQRFRLSLGKSKVRSDIYIKDKAGNKILPPVYIWKVITDQFSAATVAIIQVMVPESLRRDNTKDYEICENQCDKIQWLKGIDVDYLNSGNMFCCSINDFEKAFRYPVAFSMGYTKILSIISS</sequence>
<protein>
    <submittedName>
        <fullName evidence="3">Immunoglobulin superfamily member 10-like</fullName>
    </submittedName>
</protein>